<dbReference type="Gene3D" id="3.40.50.10610">
    <property type="entry name" value="ABC-type transport auxiliary lipoprotein component"/>
    <property type="match status" value="1"/>
</dbReference>
<name>A0A1H2HUV6_9BACT</name>
<dbReference type="PANTHER" id="PTHR46708:SF2">
    <property type="entry name" value="FIBRONECTIN TYPE-III DOMAIN-CONTAINING PROTEIN"/>
    <property type="match status" value="1"/>
</dbReference>
<keyword evidence="5" id="KW-1185">Reference proteome</keyword>
<dbReference type="SMART" id="SM00060">
    <property type="entry name" value="FN3"/>
    <property type="match status" value="3"/>
</dbReference>
<dbReference type="InterPro" id="IPR050991">
    <property type="entry name" value="ECM_Regulatory_Proteins"/>
</dbReference>
<keyword evidence="1" id="KW-0677">Repeat</keyword>
<protein>
    <submittedName>
        <fullName evidence="4">Fibronectin type 3 domain-containing protein</fullName>
    </submittedName>
</protein>
<organism evidence="4 5">
    <name type="scientific">Desulfobacula phenolica</name>
    <dbReference type="NCBI Taxonomy" id="90732"/>
    <lineage>
        <taxon>Bacteria</taxon>
        <taxon>Pseudomonadati</taxon>
        <taxon>Thermodesulfobacteriota</taxon>
        <taxon>Desulfobacteria</taxon>
        <taxon>Desulfobacterales</taxon>
        <taxon>Desulfobacteraceae</taxon>
        <taxon>Desulfobacula</taxon>
    </lineage>
</organism>
<evidence type="ECO:0000256" key="1">
    <source>
        <dbReference type="ARBA" id="ARBA00022737"/>
    </source>
</evidence>
<gene>
    <name evidence="4" type="ORF">SAMN04487931_10762</name>
</gene>
<dbReference type="SUPFAM" id="SSF49265">
    <property type="entry name" value="Fibronectin type III"/>
    <property type="match status" value="2"/>
</dbReference>
<evidence type="ECO:0000259" key="3">
    <source>
        <dbReference type="PROSITE" id="PS50853"/>
    </source>
</evidence>
<evidence type="ECO:0000313" key="4">
    <source>
        <dbReference type="EMBL" id="SDU35673.1"/>
    </source>
</evidence>
<dbReference type="EMBL" id="FNLL01000007">
    <property type="protein sequence ID" value="SDU35673.1"/>
    <property type="molecule type" value="Genomic_DNA"/>
</dbReference>
<keyword evidence="2" id="KW-0732">Signal</keyword>
<evidence type="ECO:0000313" key="5">
    <source>
        <dbReference type="Proteomes" id="UP000199608"/>
    </source>
</evidence>
<accession>A0A1H2HUV6</accession>
<dbReference type="RefSeq" id="WP_092234731.1">
    <property type="nucleotide sequence ID" value="NZ_FNLL01000007.1"/>
</dbReference>
<dbReference type="AlphaFoldDB" id="A0A1H2HUV6"/>
<dbReference type="PROSITE" id="PS50853">
    <property type="entry name" value="FN3"/>
    <property type="match status" value="1"/>
</dbReference>
<dbReference type="Gene3D" id="2.60.40.10">
    <property type="entry name" value="Immunoglobulins"/>
    <property type="match status" value="4"/>
</dbReference>
<dbReference type="InterPro" id="IPR013783">
    <property type="entry name" value="Ig-like_fold"/>
</dbReference>
<evidence type="ECO:0000256" key="2">
    <source>
        <dbReference type="SAM" id="SignalP"/>
    </source>
</evidence>
<dbReference type="CDD" id="cd00063">
    <property type="entry name" value="FN3"/>
    <property type="match status" value="3"/>
</dbReference>
<dbReference type="PANTHER" id="PTHR46708">
    <property type="entry name" value="TENASCIN"/>
    <property type="match status" value="1"/>
</dbReference>
<dbReference type="Proteomes" id="UP000199608">
    <property type="component" value="Unassembled WGS sequence"/>
</dbReference>
<feature type="signal peptide" evidence="2">
    <location>
        <begin position="1"/>
        <end position="26"/>
    </location>
</feature>
<feature type="chain" id="PRO_5011575558" evidence="2">
    <location>
        <begin position="27"/>
        <end position="670"/>
    </location>
</feature>
<reference evidence="5" key="1">
    <citation type="submission" date="2016-10" db="EMBL/GenBank/DDBJ databases">
        <authorList>
            <person name="Varghese N."/>
            <person name="Submissions S."/>
        </authorList>
    </citation>
    <scope>NUCLEOTIDE SEQUENCE [LARGE SCALE GENOMIC DNA]</scope>
    <source>
        <strain evidence="5">DSM 3384</strain>
    </source>
</reference>
<dbReference type="InterPro" id="IPR003961">
    <property type="entry name" value="FN3_dom"/>
</dbReference>
<dbReference type="PROSITE" id="PS51257">
    <property type="entry name" value="PROKAR_LIPOPROTEIN"/>
    <property type="match status" value="1"/>
</dbReference>
<dbReference type="InterPro" id="IPR036116">
    <property type="entry name" value="FN3_sf"/>
</dbReference>
<sequence length="670" mass="75768">MHLIKKRASCFFLTVLLLNSVGISCAFSEQSALAIFNLKAASIDAMGYNNEIIYNLISALDKEGSITVMPMREMQEMLFKNGVSQSDDNSLVLKAGKVLGVRYIFFGSVEKKKSDTVIHSVFKLMDLHSGRIVLNEKADIVGRDGIRTRMSLLAKNIGSVIKKNMSSVSGPVSLDYSSTSLDIPTVTISNISAKPSRKGILLSWSHDPSTENITGYHIYRSENASGPFQFIGKEIKTEFNDETVAKDKEYFYRIGLLLSSGKEIRNKKVAMGIKTSKAMPFSPLIIKKTGFAQRTVIEFIPSILNSQGKFTIKHYKMYRKKGTGEWKLIKTINKKNSTMNYNYTVEDTVGLKDNTTYIYAVSSIADNLVESDLSVPVEIKTMESPELFLVKDNLLRRIDLSWRHVKGAKAYILYRKTGDENWKQIDKIDCNKPCTYQDKKNSIDGAVYQYRLTAFDGVGQTSPFNEVQGTTKALIDFPQNFKALDGLVKQVKLTWDSVKDKDVGGYTIYRKTAGETFERIAELKGYKTNNYLDKKSGLQKLLDGTEYTYYITTFNLFKVEGKPSETISARTKSIPQKIRGISVKGQNDSIVLQWEKNFEPDIKHYTILRKKGNMTWIKIKEVGSEILEYIDRDLKPGLEYQYSIFATDNDNLKGDCCESRKILSPLLYDN</sequence>
<proteinExistence type="predicted"/>
<feature type="domain" description="Fibronectin type-III" evidence="3">
    <location>
        <begin position="574"/>
        <end position="667"/>
    </location>
</feature>